<protein>
    <submittedName>
        <fullName evidence="11">F-box protein</fullName>
    </submittedName>
</protein>
<dbReference type="Pfam" id="PF00176">
    <property type="entry name" value="SNF2-rel_dom"/>
    <property type="match status" value="1"/>
</dbReference>
<dbReference type="InterPro" id="IPR014001">
    <property type="entry name" value="Helicase_ATP-bd"/>
</dbReference>
<dbReference type="InterPro" id="IPR017907">
    <property type="entry name" value="Znf_RING_CS"/>
</dbReference>
<feature type="domain" description="Helicase C-terminal" evidence="10">
    <location>
        <begin position="1168"/>
        <end position="1320"/>
    </location>
</feature>
<dbReference type="Proteomes" id="UP001604336">
    <property type="component" value="Unassembled WGS sequence"/>
</dbReference>
<sequence>MENDVEPPPEHKLCGYVQAVLSIAGDTNSLPLNSLCKIAGDPQNVHFVSQNDVVLTPICKPESSNSITTPCAGSSSKKRWSRIGMVHGSKSVVHQIHALVRHKCVRILARVVKIAERESEFDGECREARAVVLVDVYLPMALWSGWHFPKSASIAAALLKHLSSDWEARSMMLKFDKLELVDTFSIWNITDCHVLGCKHRCSAPDGSEKKLFELHEIFKSVPSVTKKVDHDYSRVIPADSSSKIGIWVLSDDILINILTALRPVDLLRISLTCHHLRYLAASIMPCMKLKLYPHQQAAVEWMLQREQETKVLQHPLYMDFKTEDGFDFYMNMVSGEIVTGVVPTIKDFHGGMFCDEPGLGKTITALSLILKSQGTLAEPPDGVLVVWCRHDGDQKCGYYEVSGNNITRDRVPAINKIVGQKSRRGQLSLDELTPRKYSNCNAPRIPTLLDSAEQILESTDPCSSKRIKLSTSACLTPAFSAVHTRSWSDVKRNLLNEYEESSLPSDRKMVKKCLKNGKHASNGQWKSFLRNQGGLSRGSSSIRKRDKETTTDNFENNETWVQCDGCGKWRKLADVTVANTTKAWFCSMNTDPLHQSCNIPEESWDFGESITHLLGFHTKGTLGGKEENISFFISVLKEHYTLMNSETKKALTWLAKLSPDKLSEMETIGLMSPIVGTSMFDTRVSRDFHKIFQAFGLIKRVEKGATRWYYPRTLLNLVFDLDSLRIALCEPLDSFRLYLSSATLIVVPLNLVDHWKTQIERHVRPGQLRVYAWGDQKKPSAHSLAWDYDVVITTFNRLSAEWGPRKRSVLMQVHWLRVILDEGHTLGSSLNLTNKLQMAVSLSATNRWLLTGTPTPNTPNSQLSHLQPMLKFLQEEAYGQNQKSWEAGILRPFEAEMEEGRSRLLQLLHRCMISSRKIDLQAIPPCIKKVTYLNFSEEHAKSYNELVETVRRNILMADWNDPSHVESLLNPKQWKFRATTIRNVRLSCCVAGHIRVSDAGQDIQDTMDILAETGLDPSLEEYVSIKYNLLYGGNCMRCKEWCRLPVITPCRHLLCLVCVALDSERCTFPGCGNLYEMQSPEILTRPENPKPKWPVPKDLIELQPSYKQDDWNPDWQSTSSSKVTYLVDKLKKFQETNRISGYSSDQRGVHDSHELHLSSERSYFNSSIGQEACSRSGNELSQTPTEKVIIFSQFLEHIHIIEQQLNVAGIQFAGMYSPMHSSNKMKSLATFQHDAKCMALLMDGSAALGLDLSFVTNVYLMEPIWDKSMEEQVISRAHRMGATRPIHVETLAMNGTIEEQMLKFLQDAGECRRLLKEEFGKNDLDGTRSYRTLHDFAESNYLAHLSFNTTEIHAVESRVARSPYENTNRALDTGSRPELKTNRIKTGSPGKAPAPEYYIQNHSTKGIQRQSGGGDVEQAVAKFSQRVDMPQEGGACTQRHTGAWATLWWGGVGWGGEEH</sequence>
<dbReference type="PROSITE" id="PS00518">
    <property type="entry name" value="ZF_RING_1"/>
    <property type="match status" value="1"/>
</dbReference>
<keyword evidence="5" id="KW-0862">Zinc</keyword>
<dbReference type="SUPFAM" id="SSF81383">
    <property type="entry name" value="F-box domain"/>
    <property type="match status" value="1"/>
</dbReference>
<dbReference type="InterPro" id="IPR001650">
    <property type="entry name" value="Helicase_C-like"/>
</dbReference>
<dbReference type="SUPFAM" id="SSF52540">
    <property type="entry name" value="P-loop containing nucleoside triphosphate hydrolases"/>
    <property type="match status" value="3"/>
</dbReference>
<evidence type="ECO:0000259" key="9">
    <source>
        <dbReference type="PROSITE" id="PS51192"/>
    </source>
</evidence>
<name>A0ABD1PDI9_9LAMI</name>
<dbReference type="InterPro" id="IPR036047">
    <property type="entry name" value="F-box-like_dom_sf"/>
</dbReference>
<dbReference type="PANTHER" id="PTHR45626">
    <property type="entry name" value="TRANSCRIPTION TERMINATION FACTOR 2-RELATED"/>
    <property type="match status" value="1"/>
</dbReference>
<dbReference type="InterPro" id="IPR049730">
    <property type="entry name" value="SNF2/RAD54-like_C"/>
</dbReference>
<keyword evidence="2" id="KW-0547">Nucleotide-binding</keyword>
<reference evidence="12" key="1">
    <citation type="submission" date="2024-07" db="EMBL/GenBank/DDBJ databases">
        <title>Two chromosome-level genome assemblies of Korean endemic species Abeliophyllum distichum and Forsythia ovata (Oleaceae).</title>
        <authorList>
            <person name="Jang H."/>
        </authorList>
    </citation>
    <scope>NUCLEOTIDE SEQUENCE [LARGE SCALE GENOMIC DNA]</scope>
</reference>
<feature type="compositionally biased region" description="Polar residues" evidence="7">
    <location>
        <begin position="529"/>
        <end position="541"/>
    </location>
</feature>
<dbReference type="SMART" id="SM00487">
    <property type="entry name" value="DEXDc"/>
    <property type="match status" value="1"/>
</dbReference>
<gene>
    <name evidence="11" type="ORF">Adt_44559</name>
</gene>
<evidence type="ECO:0000256" key="5">
    <source>
        <dbReference type="ARBA" id="ARBA00022833"/>
    </source>
</evidence>
<dbReference type="GO" id="GO:0016787">
    <property type="term" value="F:hydrolase activity"/>
    <property type="evidence" value="ECO:0007669"/>
    <property type="project" value="UniProtKB-KW"/>
</dbReference>
<comment type="caution">
    <text evidence="11">The sequence shown here is derived from an EMBL/GenBank/DDBJ whole genome shotgun (WGS) entry which is preliminary data.</text>
</comment>
<dbReference type="PROSITE" id="PS51194">
    <property type="entry name" value="HELICASE_CTER"/>
    <property type="match status" value="1"/>
</dbReference>
<dbReference type="GO" id="GO:0008270">
    <property type="term" value="F:zinc ion binding"/>
    <property type="evidence" value="ECO:0007669"/>
    <property type="project" value="UniProtKB-KW"/>
</dbReference>
<proteinExistence type="predicted"/>
<keyword evidence="3" id="KW-0863">Zinc-finger</keyword>
<keyword evidence="4" id="KW-0378">Hydrolase</keyword>
<accession>A0ABD1PDI9</accession>
<dbReference type="Gene3D" id="3.30.40.100">
    <property type="match status" value="1"/>
</dbReference>
<feature type="region of interest" description="Disordered" evidence="7">
    <location>
        <begin position="529"/>
        <end position="551"/>
    </location>
</feature>
<dbReference type="Gene3D" id="3.40.50.10810">
    <property type="entry name" value="Tandem AAA-ATPase domain"/>
    <property type="match status" value="2"/>
</dbReference>
<dbReference type="Gene3D" id="3.40.50.300">
    <property type="entry name" value="P-loop containing nucleotide triphosphate hydrolases"/>
    <property type="match status" value="1"/>
</dbReference>
<dbReference type="InterPro" id="IPR000330">
    <property type="entry name" value="SNF2_N"/>
</dbReference>
<keyword evidence="6" id="KW-0067">ATP-binding</keyword>
<dbReference type="InterPro" id="IPR027417">
    <property type="entry name" value="P-loop_NTPase"/>
</dbReference>
<evidence type="ECO:0000256" key="1">
    <source>
        <dbReference type="ARBA" id="ARBA00022723"/>
    </source>
</evidence>
<evidence type="ECO:0000259" key="10">
    <source>
        <dbReference type="PROSITE" id="PS51194"/>
    </source>
</evidence>
<evidence type="ECO:0000256" key="4">
    <source>
        <dbReference type="ARBA" id="ARBA00022801"/>
    </source>
</evidence>
<evidence type="ECO:0000256" key="3">
    <source>
        <dbReference type="ARBA" id="ARBA00022771"/>
    </source>
</evidence>
<keyword evidence="12" id="KW-1185">Reference proteome</keyword>
<dbReference type="GO" id="GO:0005524">
    <property type="term" value="F:ATP binding"/>
    <property type="evidence" value="ECO:0007669"/>
    <property type="project" value="UniProtKB-KW"/>
</dbReference>
<feature type="domain" description="CW-type" evidence="8">
    <location>
        <begin position="554"/>
        <end position="605"/>
    </location>
</feature>
<dbReference type="PROSITE" id="PS51192">
    <property type="entry name" value="HELICASE_ATP_BIND_1"/>
    <property type="match status" value="1"/>
</dbReference>
<organism evidence="11 12">
    <name type="scientific">Abeliophyllum distichum</name>
    <dbReference type="NCBI Taxonomy" id="126358"/>
    <lineage>
        <taxon>Eukaryota</taxon>
        <taxon>Viridiplantae</taxon>
        <taxon>Streptophyta</taxon>
        <taxon>Embryophyta</taxon>
        <taxon>Tracheophyta</taxon>
        <taxon>Spermatophyta</taxon>
        <taxon>Magnoliopsida</taxon>
        <taxon>eudicotyledons</taxon>
        <taxon>Gunneridae</taxon>
        <taxon>Pentapetalae</taxon>
        <taxon>asterids</taxon>
        <taxon>lamiids</taxon>
        <taxon>Lamiales</taxon>
        <taxon>Oleaceae</taxon>
        <taxon>Forsythieae</taxon>
        <taxon>Abeliophyllum</taxon>
    </lineage>
</organism>
<evidence type="ECO:0000256" key="7">
    <source>
        <dbReference type="SAM" id="MobiDB-lite"/>
    </source>
</evidence>
<dbReference type="Pfam" id="PF00271">
    <property type="entry name" value="Helicase_C"/>
    <property type="match status" value="1"/>
</dbReference>
<evidence type="ECO:0000256" key="6">
    <source>
        <dbReference type="ARBA" id="ARBA00022840"/>
    </source>
</evidence>
<dbReference type="SMART" id="SM00490">
    <property type="entry name" value="HELICc"/>
    <property type="match status" value="1"/>
</dbReference>
<dbReference type="InterPro" id="IPR038718">
    <property type="entry name" value="SNF2-like_sf"/>
</dbReference>
<dbReference type="Pfam" id="PF07496">
    <property type="entry name" value="zf-CW"/>
    <property type="match status" value="1"/>
</dbReference>
<evidence type="ECO:0000313" key="11">
    <source>
        <dbReference type="EMBL" id="KAL2461139.1"/>
    </source>
</evidence>
<evidence type="ECO:0000256" key="2">
    <source>
        <dbReference type="ARBA" id="ARBA00022741"/>
    </source>
</evidence>
<dbReference type="CDD" id="cd09917">
    <property type="entry name" value="F-box_SF"/>
    <property type="match status" value="1"/>
</dbReference>
<dbReference type="CDD" id="cd18008">
    <property type="entry name" value="DEXDc_SHPRH-like"/>
    <property type="match status" value="1"/>
</dbReference>
<feature type="region of interest" description="Disordered" evidence="7">
    <location>
        <begin position="1360"/>
        <end position="1396"/>
    </location>
</feature>
<dbReference type="CDD" id="cd18793">
    <property type="entry name" value="SF2_C_SNF"/>
    <property type="match status" value="1"/>
</dbReference>
<evidence type="ECO:0000313" key="12">
    <source>
        <dbReference type="Proteomes" id="UP001604336"/>
    </source>
</evidence>
<dbReference type="InterPro" id="IPR011124">
    <property type="entry name" value="Znf_CW"/>
</dbReference>
<dbReference type="EMBL" id="JBFOLK010000014">
    <property type="protein sequence ID" value="KAL2461139.1"/>
    <property type="molecule type" value="Genomic_DNA"/>
</dbReference>
<keyword evidence="1" id="KW-0479">Metal-binding</keyword>
<dbReference type="InterPro" id="IPR050628">
    <property type="entry name" value="SNF2_RAD54_helicase_TF"/>
</dbReference>
<dbReference type="PANTHER" id="PTHR45626:SF14">
    <property type="entry name" value="ATP-DEPENDENT DNA HELICASE (EUROFUNG)"/>
    <property type="match status" value="1"/>
</dbReference>
<dbReference type="PROSITE" id="PS51050">
    <property type="entry name" value="ZF_CW"/>
    <property type="match status" value="1"/>
</dbReference>
<feature type="domain" description="Helicase ATP-binding" evidence="9">
    <location>
        <begin position="743"/>
        <end position="872"/>
    </location>
</feature>
<evidence type="ECO:0000259" key="8">
    <source>
        <dbReference type="PROSITE" id="PS51050"/>
    </source>
</evidence>